<dbReference type="PANTHER" id="PTHR48443:SF2">
    <property type="entry name" value="DNA-DIRECTED RNA POLYMERASE SUBUNIT BETA"/>
    <property type="match status" value="1"/>
</dbReference>
<dbReference type="EMBL" id="MH557086">
    <property type="protein sequence ID" value="AZL34673.1"/>
    <property type="molecule type" value="Genomic_DNA"/>
</dbReference>
<name>A0A3Q8THL8_9APIC</name>
<proteinExistence type="predicted"/>
<dbReference type="Gene3D" id="1.10.150.390">
    <property type="match status" value="1"/>
</dbReference>
<accession>A0A3Q8THL8</accession>
<dbReference type="PANTHER" id="PTHR48443">
    <property type="entry name" value="DNA-DIRECTED RNA POLYMERASE SUBUNIT BETA"/>
    <property type="match status" value="1"/>
</dbReference>
<evidence type="ECO:0000313" key="1">
    <source>
        <dbReference type="EMBL" id="AZL34673.1"/>
    </source>
</evidence>
<protein>
    <submittedName>
        <fullName evidence="1">RNA polymerase C-subunit C2B</fullName>
    </submittedName>
</protein>
<organism evidence="1">
    <name type="scientific">Hepatozoon canis</name>
    <dbReference type="NCBI Taxonomy" id="110120"/>
    <lineage>
        <taxon>Eukaryota</taxon>
        <taxon>Sar</taxon>
        <taxon>Alveolata</taxon>
        <taxon>Apicomplexa</taxon>
        <taxon>Adeleorina</taxon>
        <taxon>Hepatozoidae</taxon>
        <taxon>Hepatozoon</taxon>
    </lineage>
</organism>
<dbReference type="AlphaFoldDB" id="A0A3Q8THL8"/>
<dbReference type="SUPFAM" id="SSF64484">
    <property type="entry name" value="beta and beta-prime subunits of DNA dependent RNA-polymerase"/>
    <property type="match status" value="1"/>
</dbReference>
<dbReference type="Gene3D" id="1.10.1790.20">
    <property type="match status" value="1"/>
</dbReference>
<sequence>MKVNDNIDLTYLLEKINIYKTNTILKNNIKDICIQENLLHKYINFTYSTEEKCNYLSITNKFFPIFNLNRYINYKFPKFINNLQLNNSILNLDIIFQLLYLKKNTLNTSQKYINSTNKLLTIDLQSIEKTFELTTSVTNIYIINPLLSIILNLYRYSKYLYTIYIPTHNLINNFNIILVSGKFVSAVKYLKLPISLIRGGEIITTGHCDTKLLAFHYNNSMLYTVSIYRSSKNTQIYIYNIILESLLKQYKYQGIILPSFLFEIVLKRMVSYVKVYYSGDSSLYLNDILSLTLVNLLNKGLLTHGFTPILYSPVVLGISRISISQSGVLSSLSFQNTLKSLSNLILDNKVDWLLDLKSRIIVSDLINTGTGWYKHYN</sequence>
<reference evidence="1" key="1">
    <citation type="journal article" date="2018" name="Int. J. Parasitol.">
        <title>Next generation sequencing from Hepatozoon canis (Apicomplexa: Coccidia: Adeleorina): Complete apicoplast genome and multiple mitochondrion-associated sequences.</title>
        <authorList>
            <person name="Leveille A.N."/>
            <person name="Baneth G."/>
            <person name="Barta J.R."/>
        </authorList>
    </citation>
    <scope>NUCLEOTIDE SEQUENCE</scope>
</reference>